<evidence type="ECO:0000313" key="1">
    <source>
        <dbReference type="EMBL" id="QOY89805.1"/>
    </source>
</evidence>
<keyword evidence="2" id="KW-1185">Reference proteome</keyword>
<gene>
    <name evidence="1" type="ORF">IRI77_07595</name>
</gene>
<dbReference type="Proteomes" id="UP000593892">
    <property type="component" value="Chromosome"/>
</dbReference>
<sequence length="357" mass="39060">MKPGFILSVLAIVLGLIVVDQFLARLERNEILGEAAAHYREGTQLLNRGDSAGAVRLIERAHVLQRGNRGYQLALAGALLAAGRLSDSEAQLRPVLNADSNAGDANLAMARLQVKLGNDREAEAYYHRAVYGKWAGAGPADEVRMELAEFLAEAGEPQKLLAEVLLIQNDAKVAPARERQIAHLLVVAGAPARAADSYRSLLRRNPDDVEALSGLAEADMALGEFSAALESLRRAQRLRSGDAQIEARLEFASQLSELDPTPRRLASKEKFERSRKVLELAKTDLRICAQLKGATAKLQPALDDVELKERQMRSTDNESAEVLLDFAQSLWRSRQQTCTTPVPESDPLPLLIHKIGQ</sequence>
<evidence type="ECO:0000313" key="2">
    <source>
        <dbReference type="Proteomes" id="UP000593892"/>
    </source>
</evidence>
<dbReference type="InterPro" id="IPR019734">
    <property type="entry name" value="TPR_rpt"/>
</dbReference>
<reference evidence="1 2" key="1">
    <citation type="submission" date="2020-10" db="EMBL/GenBank/DDBJ databases">
        <title>Complete genome sequence of Paludibaculum fermentans P105T, a facultatively anaerobic acidobacterium capable of dissimilatory Fe(III) reduction.</title>
        <authorList>
            <person name="Dedysh S.N."/>
            <person name="Beletsky A.V."/>
            <person name="Kulichevskaya I.S."/>
            <person name="Mardanov A.V."/>
            <person name="Ravin N.V."/>
        </authorList>
    </citation>
    <scope>NUCLEOTIDE SEQUENCE [LARGE SCALE GENOMIC DNA]</scope>
    <source>
        <strain evidence="1 2">P105</strain>
    </source>
</reference>
<dbReference type="SUPFAM" id="SSF48452">
    <property type="entry name" value="TPR-like"/>
    <property type="match status" value="1"/>
</dbReference>
<proteinExistence type="predicted"/>
<dbReference type="Gene3D" id="1.25.40.10">
    <property type="entry name" value="Tetratricopeptide repeat domain"/>
    <property type="match status" value="2"/>
</dbReference>
<dbReference type="EMBL" id="CP063849">
    <property type="protein sequence ID" value="QOY89805.1"/>
    <property type="molecule type" value="Genomic_DNA"/>
</dbReference>
<dbReference type="InterPro" id="IPR011990">
    <property type="entry name" value="TPR-like_helical_dom_sf"/>
</dbReference>
<name>A0A7S7NU65_PALFE</name>
<dbReference type="RefSeq" id="WP_194451468.1">
    <property type="nucleotide sequence ID" value="NZ_CP063849.1"/>
</dbReference>
<protein>
    <submittedName>
        <fullName evidence="1">Tetratricopeptide repeat protein</fullName>
    </submittedName>
</protein>
<organism evidence="1 2">
    <name type="scientific">Paludibaculum fermentans</name>
    <dbReference type="NCBI Taxonomy" id="1473598"/>
    <lineage>
        <taxon>Bacteria</taxon>
        <taxon>Pseudomonadati</taxon>
        <taxon>Acidobacteriota</taxon>
        <taxon>Terriglobia</taxon>
        <taxon>Bryobacterales</taxon>
        <taxon>Bryobacteraceae</taxon>
        <taxon>Paludibaculum</taxon>
    </lineage>
</organism>
<dbReference type="Pfam" id="PF14559">
    <property type="entry name" value="TPR_19"/>
    <property type="match status" value="1"/>
</dbReference>
<dbReference type="SMART" id="SM00028">
    <property type="entry name" value="TPR"/>
    <property type="match status" value="3"/>
</dbReference>
<accession>A0A7S7NU65</accession>
<dbReference type="KEGG" id="pfer:IRI77_07595"/>
<dbReference type="AlphaFoldDB" id="A0A7S7NU65"/>